<dbReference type="AlphaFoldDB" id="A0A9N9BDB5"/>
<evidence type="ECO:0000313" key="2">
    <source>
        <dbReference type="Proteomes" id="UP000789706"/>
    </source>
</evidence>
<comment type="caution">
    <text evidence="1">The sequence shown here is derived from an EMBL/GenBank/DDBJ whole genome shotgun (WGS) entry which is preliminary data.</text>
</comment>
<gene>
    <name evidence="1" type="ORF">DEBURN_LOCUS7728</name>
</gene>
<sequence>MHSAISYLIPRKIKIYFEDRKTKKKLKKLDKELKRKWEEDYESRKLEIEAEMKFKKKLKM</sequence>
<protein>
    <submittedName>
        <fullName evidence="1">640_t:CDS:1</fullName>
    </submittedName>
</protein>
<proteinExistence type="predicted"/>
<name>A0A9N9BDB5_9GLOM</name>
<reference evidence="1" key="1">
    <citation type="submission" date="2021-06" db="EMBL/GenBank/DDBJ databases">
        <authorList>
            <person name="Kallberg Y."/>
            <person name="Tangrot J."/>
            <person name="Rosling A."/>
        </authorList>
    </citation>
    <scope>NUCLEOTIDE SEQUENCE</scope>
    <source>
        <strain evidence="1">AZ414A</strain>
    </source>
</reference>
<accession>A0A9N9BDB5</accession>
<keyword evidence="2" id="KW-1185">Reference proteome</keyword>
<dbReference type="Proteomes" id="UP000789706">
    <property type="component" value="Unassembled WGS sequence"/>
</dbReference>
<dbReference type="EMBL" id="CAJVPK010000989">
    <property type="protein sequence ID" value="CAG8563941.1"/>
    <property type="molecule type" value="Genomic_DNA"/>
</dbReference>
<evidence type="ECO:0000313" key="1">
    <source>
        <dbReference type="EMBL" id="CAG8563941.1"/>
    </source>
</evidence>
<organism evidence="1 2">
    <name type="scientific">Diversispora eburnea</name>
    <dbReference type="NCBI Taxonomy" id="1213867"/>
    <lineage>
        <taxon>Eukaryota</taxon>
        <taxon>Fungi</taxon>
        <taxon>Fungi incertae sedis</taxon>
        <taxon>Mucoromycota</taxon>
        <taxon>Glomeromycotina</taxon>
        <taxon>Glomeromycetes</taxon>
        <taxon>Diversisporales</taxon>
        <taxon>Diversisporaceae</taxon>
        <taxon>Diversispora</taxon>
    </lineage>
</organism>